<feature type="domain" description="Carbohydrate kinase PfkB" evidence="3">
    <location>
        <begin position="19"/>
        <end position="61"/>
    </location>
</feature>
<dbReference type="PANTHER" id="PTHR46566">
    <property type="entry name" value="1-PHOSPHOFRUCTOKINASE-RELATED"/>
    <property type="match status" value="1"/>
</dbReference>
<dbReference type="Proteomes" id="UP000351155">
    <property type="component" value="Unassembled WGS sequence"/>
</dbReference>
<dbReference type="GO" id="GO:0005829">
    <property type="term" value="C:cytosol"/>
    <property type="evidence" value="ECO:0007669"/>
    <property type="project" value="TreeGrafter"/>
</dbReference>
<accession>A0A484ZB82</accession>
<keyword evidence="2 4" id="KW-0418">Kinase</keyword>
<dbReference type="GO" id="GO:0003872">
    <property type="term" value="F:6-phosphofructokinase activity"/>
    <property type="evidence" value="ECO:0007669"/>
    <property type="project" value="UniProtKB-EC"/>
</dbReference>
<dbReference type="EC" id="2.7.1.11" evidence="4"/>
<dbReference type="Gene3D" id="3.40.1190.20">
    <property type="match status" value="1"/>
</dbReference>
<reference evidence="4 5" key="1">
    <citation type="submission" date="2019-03" db="EMBL/GenBank/DDBJ databases">
        <authorList>
            <consortium name="Pathogen Informatics"/>
        </authorList>
    </citation>
    <scope>NUCLEOTIDE SEQUENCE [LARGE SCALE GENOMIC DNA]</scope>
    <source>
        <strain evidence="4 5">NCTC12126</strain>
    </source>
</reference>
<proteinExistence type="predicted"/>
<dbReference type="AlphaFoldDB" id="A0A484ZB82"/>
<evidence type="ECO:0000256" key="2">
    <source>
        <dbReference type="ARBA" id="ARBA00022777"/>
    </source>
</evidence>
<dbReference type="InterPro" id="IPR011611">
    <property type="entry name" value="PfkB_dom"/>
</dbReference>
<organism evidence="4 5">
    <name type="scientific">Enterobacter cancerogenus</name>
    <dbReference type="NCBI Taxonomy" id="69218"/>
    <lineage>
        <taxon>Bacteria</taxon>
        <taxon>Pseudomonadati</taxon>
        <taxon>Pseudomonadota</taxon>
        <taxon>Gammaproteobacteria</taxon>
        <taxon>Enterobacterales</taxon>
        <taxon>Enterobacteriaceae</taxon>
        <taxon>Enterobacter</taxon>
        <taxon>Enterobacter cloacae complex</taxon>
    </lineage>
</organism>
<evidence type="ECO:0000313" key="4">
    <source>
        <dbReference type="EMBL" id="VFS44851.1"/>
    </source>
</evidence>
<sequence length="75" mass="7740">MVSIYTLTLSPSLDSATLTSQIYPEGKLRCSAPVFEPGGGGINVARAITHLGGKATAIFPSGRCHRRTPRVAAGG</sequence>
<evidence type="ECO:0000256" key="1">
    <source>
        <dbReference type="ARBA" id="ARBA00022679"/>
    </source>
</evidence>
<evidence type="ECO:0000313" key="5">
    <source>
        <dbReference type="Proteomes" id="UP000351155"/>
    </source>
</evidence>
<keyword evidence="1 4" id="KW-0808">Transferase</keyword>
<protein>
    <submittedName>
        <fullName evidence="4">6-phosphofructokinase</fullName>
        <ecNumber evidence="4">2.7.1.11</ecNumber>
    </submittedName>
</protein>
<evidence type="ECO:0000259" key="3">
    <source>
        <dbReference type="Pfam" id="PF00294"/>
    </source>
</evidence>
<dbReference type="SUPFAM" id="SSF53613">
    <property type="entry name" value="Ribokinase-like"/>
    <property type="match status" value="1"/>
</dbReference>
<dbReference type="InterPro" id="IPR002173">
    <property type="entry name" value="Carboh/pur_kinase_PfkB_CS"/>
</dbReference>
<gene>
    <name evidence="4" type="primary">pfkB_3</name>
    <name evidence="4" type="ORF">NCTC12126_06164</name>
</gene>
<dbReference type="PANTHER" id="PTHR46566:SF2">
    <property type="entry name" value="ATP-DEPENDENT 6-PHOSPHOFRUCTOKINASE ISOZYME 2"/>
    <property type="match status" value="1"/>
</dbReference>
<dbReference type="EMBL" id="CAADIW010000080">
    <property type="protein sequence ID" value="VFS44851.1"/>
    <property type="molecule type" value="Genomic_DNA"/>
</dbReference>
<dbReference type="InterPro" id="IPR029056">
    <property type="entry name" value="Ribokinase-like"/>
</dbReference>
<dbReference type="Pfam" id="PF00294">
    <property type="entry name" value="PfkB"/>
    <property type="match status" value="1"/>
</dbReference>
<dbReference type="PROSITE" id="PS00583">
    <property type="entry name" value="PFKB_KINASES_1"/>
    <property type="match status" value="1"/>
</dbReference>
<name>A0A484ZB82_9ENTR</name>